<accession>A0A402BKU3</accession>
<keyword evidence="3" id="KW-1185">Reference proteome</keyword>
<protein>
    <submittedName>
        <fullName evidence="2">Uncharacterized protein</fullName>
    </submittedName>
</protein>
<evidence type="ECO:0000313" key="2">
    <source>
        <dbReference type="EMBL" id="GCE31993.1"/>
    </source>
</evidence>
<name>A0A402BKU3_9CHLR</name>
<dbReference type="Proteomes" id="UP000287171">
    <property type="component" value="Unassembled WGS sequence"/>
</dbReference>
<sequence>MNETGHGMDERTQSEERTMWSSATRTRERPRREVTWKATLANGDIQVIYEEDDLMAPNPFSPYLDPRLVHPQRYYLGMWNEGVFEPMTQLLHDFDVRRFLRGFERMEEENGNTDPLCGLFRKQGIDRRPLFQRGYAAAFLSYERFVQQMDGSITQEWSRGNRAGIDDQWLRDGYVNTGRVHPSCMERIERIQWLL</sequence>
<reference evidence="3" key="1">
    <citation type="submission" date="2018-12" db="EMBL/GenBank/DDBJ databases">
        <title>Tengunoibacter tsumagoiensis gen. nov., sp. nov., Dictyobacter kobayashii sp. nov., D. alpinus sp. nov., and D. joshuensis sp. nov. and description of Dictyobacteraceae fam. nov. within the order Ktedonobacterales isolated from Tengu-no-mugimeshi.</title>
        <authorList>
            <person name="Wang C.M."/>
            <person name="Zheng Y."/>
            <person name="Sakai Y."/>
            <person name="Toyoda A."/>
            <person name="Minakuchi Y."/>
            <person name="Abe K."/>
            <person name="Yokota A."/>
            <person name="Yabe S."/>
        </authorList>
    </citation>
    <scope>NUCLEOTIDE SEQUENCE [LARGE SCALE GENOMIC DNA]</scope>
    <source>
        <strain evidence="3">Uno16</strain>
    </source>
</reference>
<proteinExistence type="predicted"/>
<evidence type="ECO:0000313" key="3">
    <source>
        <dbReference type="Proteomes" id="UP000287171"/>
    </source>
</evidence>
<evidence type="ECO:0000256" key="1">
    <source>
        <dbReference type="SAM" id="MobiDB-lite"/>
    </source>
</evidence>
<dbReference type="EMBL" id="BIFT01000003">
    <property type="protein sequence ID" value="GCE31993.1"/>
    <property type="molecule type" value="Genomic_DNA"/>
</dbReference>
<feature type="region of interest" description="Disordered" evidence="1">
    <location>
        <begin position="1"/>
        <end position="28"/>
    </location>
</feature>
<feature type="compositionally biased region" description="Basic and acidic residues" evidence="1">
    <location>
        <begin position="1"/>
        <end position="18"/>
    </location>
</feature>
<gene>
    <name evidence="2" type="ORF">KDA_74770</name>
</gene>
<organism evidence="2 3">
    <name type="scientific">Dictyobacter alpinus</name>
    <dbReference type="NCBI Taxonomy" id="2014873"/>
    <lineage>
        <taxon>Bacteria</taxon>
        <taxon>Bacillati</taxon>
        <taxon>Chloroflexota</taxon>
        <taxon>Ktedonobacteria</taxon>
        <taxon>Ktedonobacterales</taxon>
        <taxon>Dictyobacteraceae</taxon>
        <taxon>Dictyobacter</taxon>
    </lineage>
</organism>
<comment type="caution">
    <text evidence="2">The sequence shown here is derived from an EMBL/GenBank/DDBJ whole genome shotgun (WGS) entry which is preliminary data.</text>
</comment>
<dbReference type="AlphaFoldDB" id="A0A402BKU3"/>
<dbReference type="RefSeq" id="WP_126632012.1">
    <property type="nucleotide sequence ID" value="NZ_BIFT01000003.1"/>
</dbReference>